<feature type="domain" description="EGF-like" evidence="29">
    <location>
        <begin position="874"/>
        <end position="911"/>
    </location>
</feature>
<feature type="disulfide bond" evidence="26">
    <location>
        <begin position="710"/>
        <end position="719"/>
    </location>
</feature>
<dbReference type="SMART" id="SM01334">
    <property type="entry name" value="DUF3454"/>
    <property type="match status" value="1"/>
</dbReference>
<feature type="disulfide bond" evidence="26">
    <location>
        <begin position="653"/>
        <end position="670"/>
    </location>
</feature>
<evidence type="ECO:0000256" key="14">
    <source>
        <dbReference type="ARBA" id="ARBA00023015"/>
    </source>
</evidence>
<evidence type="ECO:0000313" key="32">
    <source>
        <dbReference type="Proteomes" id="UP000694389"/>
    </source>
</evidence>
<keyword evidence="14" id="KW-0805">Transcription regulation</keyword>
<feature type="binding site" evidence="23">
    <location>
        <position position="197"/>
    </location>
    <ligand>
        <name>Ca(2+)</name>
        <dbReference type="ChEBI" id="CHEBI:29108"/>
        <label>1</label>
    </ligand>
</feature>
<keyword evidence="23" id="KW-0479">Metal-binding</keyword>
<feature type="disulfide bond" evidence="24">
    <location>
        <begin position="256"/>
        <end position="267"/>
    </location>
</feature>
<dbReference type="SMART" id="SM00004">
    <property type="entry name" value="NL"/>
    <property type="match status" value="3"/>
</dbReference>
<feature type="disulfide bond" evidence="24">
    <location>
        <begin position="261"/>
        <end position="276"/>
    </location>
</feature>
<evidence type="ECO:0000256" key="8">
    <source>
        <dbReference type="ARBA" id="ARBA00022692"/>
    </source>
</evidence>
<feature type="domain" description="EGF-like" evidence="29">
    <location>
        <begin position="961"/>
        <end position="997"/>
    </location>
</feature>
<dbReference type="Pfam" id="PF25024">
    <property type="entry name" value="EGF_TEN"/>
    <property type="match status" value="1"/>
</dbReference>
<dbReference type="FunFam" id="1.25.40.20:FF:000005">
    <property type="entry name" value="Neurogenic locus notch 1"/>
    <property type="match status" value="1"/>
</dbReference>
<dbReference type="SMART" id="SM01338">
    <property type="entry name" value="NOD"/>
    <property type="match status" value="1"/>
</dbReference>
<dbReference type="PRINTS" id="PR01983">
    <property type="entry name" value="NOTCH"/>
</dbReference>
<feature type="domain" description="EGF-like" evidence="29">
    <location>
        <begin position="836"/>
        <end position="872"/>
    </location>
</feature>
<accession>A0A8C4HBL0</accession>
<evidence type="ECO:0000256" key="4">
    <source>
        <dbReference type="ARBA" id="ARBA00022473"/>
    </source>
</evidence>
<feature type="domain" description="EGF-like" evidence="29">
    <location>
        <begin position="1202"/>
        <end position="1240"/>
    </location>
</feature>
<dbReference type="PRINTS" id="PR01986">
    <property type="entry name" value="NOTCH3"/>
</dbReference>
<dbReference type="FunFam" id="2.10.25.10:FF:000136">
    <property type="entry name" value="Neurogenic locus notch 1"/>
    <property type="match status" value="1"/>
</dbReference>
<dbReference type="InterPro" id="IPR018097">
    <property type="entry name" value="EGF_Ca-bd_CS"/>
</dbReference>
<dbReference type="PROSITE" id="PS01186">
    <property type="entry name" value="EGF_2"/>
    <property type="match status" value="22"/>
</dbReference>
<feature type="disulfide bond" evidence="26">
    <location>
        <begin position="786"/>
        <end position="795"/>
    </location>
</feature>
<dbReference type="FunFam" id="2.10.25.10:FF:000060">
    <property type="entry name" value="Neurogenic locus notch protein 1"/>
    <property type="match status" value="1"/>
</dbReference>
<evidence type="ECO:0000256" key="26">
    <source>
        <dbReference type="PROSITE-ProRule" id="PRU00076"/>
    </source>
</evidence>
<feature type="disulfide bond" evidence="26">
    <location>
        <begin position="46"/>
        <end position="55"/>
    </location>
</feature>
<dbReference type="InterPro" id="IPR049883">
    <property type="entry name" value="NOTCH1_EGF-like"/>
</dbReference>
<dbReference type="InterPro" id="IPR051355">
    <property type="entry name" value="Notch/Slit_guidance"/>
</dbReference>
<dbReference type="SUPFAM" id="SSF90193">
    <property type="entry name" value="Notch domain"/>
    <property type="match status" value="3"/>
</dbReference>
<dbReference type="InterPro" id="IPR036770">
    <property type="entry name" value="Ankyrin_rpt-contain_sf"/>
</dbReference>
<dbReference type="CDD" id="cd21704">
    <property type="entry name" value="JMTM_Notch3"/>
    <property type="match status" value="1"/>
</dbReference>
<evidence type="ECO:0000256" key="3">
    <source>
        <dbReference type="ARBA" id="ARBA00005847"/>
    </source>
</evidence>
<dbReference type="PROSITE" id="PS50297">
    <property type="entry name" value="ANK_REP_REGION"/>
    <property type="match status" value="2"/>
</dbReference>
<feature type="repeat" description="ANK" evidence="25">
    <location>
        <begin position="1687"/>
        <end position="1719"/>
    </location>
</feature>
<dbReference type="FunFam" id="2.10.25.10:FF:000031">
    <property type="entry name" value="neurogenic locus notch homolog protein 3"/>
    <property type="match status" value="3"/>
</dbReference>
<dbReference type="PRINTS" id="PR01452">
    <property type="entry name" value="LNOTCHREPEAT"/>
</dbReference>
<feature type="disulfide bond" evidence="26">
    <location>
        <begin position="162"/>
        <end position="171"/>
    </location>
</feature>
<dbReference type="InterPro" id="IPR013032">
    <property type="entry name" value="EGF-like_CS"/>
</dbReference>
<dbReference type="Gene3D" id="3.30.300.320">
    <property type="match status" value="1"/>
</dbReference>
<dbReference type="GO" id="GO:1990433">
    <property type="term" value="C:CSL-Notch-Mastermind transcription factor complex"/>
    <property type="evidence" value="ECO:0007669"/>
    <property type="project" value="UniProtKB-ARBA"/>
</dbReference>
<dbReference type="Pfam" id="PF07684">
    <property type="entry name" value="NODP"/>
    <property type="match status" value="1"/>
</dbReference>
<protein>
    <submittedName>
        <fullName evidence="31">Notch receptor 3</fullName>
    </submittedName>
</protein>
<evidence type="ECO:0000256" key="22">
    <source>
        <dbReference type="ARBA" id="ARBA00023242"/>
    </source>
</evidence>
<comment type="similarity">
    <text evidence="3">Belongs to the NOTCH family.</text>
</comment>
<feature type="domain" description="EGF-like" evidence="29">
    <location>
        <begin position="606"/>
        <end position="642"/>
    </location>
</feature>
<feature type="disulfide bond" evidence="26">
    <location>
        <begin position="824"/>
        <end position="833"/>
    </location>
</feature>
<keyword evidence="10" id="KW-0677">Repeat</keyword>
<dbReference type="GO" id="GO:0060218">
    <property type="term" value="P:hematopoietic stem cell differentiation"/>
    <property type="evidence" value="ECO:0007669"/>
    <property type="project" value="UniProtKB-ARBA"/>
</dbReference>
<feature type="disulfide bond" evidence="24">
    <location>
        <begin position="278"/>
        <end position="285"/>
    </location>
</feature>
<dbReference type="GO" id="GO:0016324">
    <property type="term" value="C:apical plasma membrane"/>
    <property type="evidence" value="ECO:0007669"/>
    <property type="project" value="UniProtKB-ARBA"/>
</dbReference>
<dbReference type="PROSITE" id="PS50258">
    <property type="entry name" value="LNR"/>
    <property type="match status" value="3"/>
</dbReference>
<feature type="domain" description="EGF-like" evidence="29">
    <location>
        <begin position="97"/>
        <end position="133"/>
    </location>
</feature>
<feature type="domain" description="EGF-like" evidence="29">
    <location>
        <begin position="1163"/>
        <end position="1199"/>
    </location>
</feature>
<feature type="domain" description="EGF-like" evidence="29">
    <location>
        <begin position="214"/>
        <end position="250"/>
    </location>
</feature>
<feature type="disulfide bond" evidence="26">
    <location>
        <begin position="123"/>
        <end position="132"/>
    </location>
</feature>
<dbReference type="Gene3D" id="1.25.40.20">
    <property type="entry name" value="Ankyrin repeat-containing domain"/>
    <property type="match status" value="1"/>
</dbReference>
<evidence type="ECO:0000256" key="10">
    <source>
        <dbReference type="ARBA" id="ARBA00022737"/>
    </source>
</evidence>
<dbReference type="FunFam" id="2.10.25.10:FF:000012">
    <property type="entry name" value="Delta-like protein"/>
    <property type="match status" value="1"/>
</dbReference>
<keyword evidence="9 28" id="KW-0732">Signal</keyword>
<feature type="disulfide bond" evidence="26">
    <location>
        <begin position="949"/>
        <end position="958"/>
    </location>
</feature>
<feature type="domain" description="EGF-like" evidence="29">
    <location>
        <begin position="174"/>
        <end position="212"/>
    </location>
</feature>
<evidence type="ECO:0000256" key="7">
    <source>
        <dbReference type="ARBA" id="ARBA00022553"/>
    </source>
</evidence>
<keyword evidence="6 26" id="KW-0245">EGF-like domain</keyword>
<evidence type="ECO:0000256" key="6">
    <source>
        <dbReference type="ARBA" id="ARBA00022536"/>
    </source>
</evidence>
<dbReference type="PANTHER" id="PTHR45836">
    <property type="entry name" value="SLIT HOMOLOG"/>
    <property type="match status" value="1"/>
</dbReference>
<dbReference type="GO" id="GO:0005509">
    <property type="term" value="F:calcium ion binding"/>
    <property type="evidence" value="ECO:0007669"/>
    <property type="project" value="InterPro"/>
</dbReference>
<name>A0A8C4HBL0_DICLA</name>
<dbReference type="InterPro" id="IPR035993">
    <property type="entry name" value="Notch-like_dom_sf"/>
</dbReference>
<feature type="disulfide bond" evidence="24 26">
    <location>
        <begin position="202"/>
        <end position="211"/>
    </location>
</feature>
<evidence type="ECO:0000256" key="25">
    <source>
        <dbReference type="PROSITE-ProRule" id="PRU00023"/>
    </source>
</evidence>
<dbReference type="GO" id="GO:0045944">
    <property type="term" value="P:positive regulation of transcription by RNA polymerase II"/>
    <property type="evidence" value="ECO:0007669"/>
    <property type="project" value="UniProtKB-ARBA"/>
</dbReference>
<feature type="domain" description="EGF-like" evidence="29">
    <location>
        <begin position="644"/>
        <end position="682"/>
    </location>
</feature>
<dbReference type="Pfam" id="PF07645">
    <property type="entry name" value="EGF_CA"/>
    <property type="match status" value="3"/>
</dbReference>
<keyword evidence="32" id="KW-1185">Reference proteome</keyword>
<dbReference type="FunFam" id="2.10.25.10:FF:000472">
    <property type="entry name" value="Uncharacterized protein, isoform A"/>
    <property type="match status" value="1"/>
</dbReference>
<dbReference type="SMART" id="SM00181">
    <property type="entry name" value="EGF"/>
    <property type="match status" value="29"/>
</dbReference>
<feature type="compositionally biased region" description="Low complexity" evidence="27">
    <location>
        <begin position="2210"/>
        <end position="2228"/>
    </location>
</feature>
<dbReference type="SMART" id="SM00179">
    <property type="entry name" value="EGF_CA"/>
    <property type="match status" value="24"/>
</dbReference>
<feature type="repeat" description="ANK" evidence="25">
    <location>
        <begin position="1754"/>
        <end position="1786"/>
    </location>
</feature>
<evidence type="ECO:0000256" key="20">
    <source>
        <dbReference type="ARBA" id="ARBA00023170"/>
    </source>
</evidence>
<feature type="domain" description="EGF-like" evidence="29">
    <location>
        <begin position="999"/>
        <end position="1035"/>
    </location>
</feature>
<dbReference type="GO" id="GO:0009986">
    <property type="term" value="C:cell surface"/>
    <property type="evidence" value="ECO:0007669"/>
    <property type="project" value="TreeGrafter"/>
</dbReference>
<dbReference type="Gene3D" id="2.10.25.10">
    <property type="entry name" value="Laminin"/>
    <property type="match status" value="28"/>
</dbReference>
<feature type="disulfide bond" evidence="26">
    <location>
        <begin position="440"/>
        <end position="450"/>
    </location>
</feature>
<dbReference type="PRINTS" id="PR00010">
    <property type="entry name" value="EGFBLOOD"/>
</dbReference>
<dbReference type="PROSITE" id="PS00010">
    <property type="entry name" value="ASX_HYDROXYL"/>
    <property type="match status" value="18"/>
</dbReference>
<feature type="disulfide bond" evidence="24 26">
    <location>
        <begin position="240"/>
        <end position="249"/>
    </location>
</feature>
<feature type="disulfide bond" evidence="24">
    <location>
        <begin position="223"/>
        <end position="238"/>
    </location>
</feature>
<feature type="region of interest" description="Disordered" evidence="27">
    <location>
        <begin position="2167"/>
        <end position="2319"/>
    </location>
</feature>
<dbReference type="Proteomes" id="UP000694389">
    <property type="component" value="Unassembled WGS sequence"/>
</dbReference>
<dbReference type="FunFam" id="2.10.25.10:FF:000173">
    <property type="entry name" value="Neurogenic locus notch protein 2"/>
    <property type="match status" value="3"/>
</dbReference>
<keyword evidence="20" id="KW-0675">Receptor</keyword>
<feature type="domain" description="EGF-like" evidence="29">
    <location>
        <begin position="760"/>
        <end position="796"/>
    </location>
</feature>
<feature type="disulfide bond" evidence="26">
    <location>
        <begin position="337"/>
        <end position="347"/>
    </location>
</feature>
<dbReference type="SMART" id="SM01339">
    <property type="entry name" value="NODP"/>
    <property type="match status" value="1"/>
</dbReference>
<dbReference type="PIRSF" id="PIRSF002279">
    <property type="entry name" value="Notch"/>
    <property type="match status" value="1"/>
</dbReference>
<proteinExistence type="inferred from homology"/>
<keyword evidence="4" id="KW-0217">Developmental protein</keyword>
<feature type="domain" description="LNR" evidence="30">
    <location>
        <begin position="1330"/>
        <end position="1369"/>
    </location>
</feature>
<dbReference type="Pfam" id="PF00066">
    <property type="entry name" value="Notch"/>
    <property type="match status" value="3"/>
</dbReference>
<feature type="disulfide bond" evidence="26">
    <location>
        <begin position="1189"/>
        <end position="1198"/>
    </location>
</feature>
<evidence type="ECO:0000256" key="16">
    <source>
        <dbReference type="ARBA" id="ARBA00023136"/>
    </source>
</evidence>
<feature type="domain" description="EGF-like" evidence="29">
    <location>
        <begin position="473"/>
        <end position="509"/>
    </location>
</feature>
<dbReference type="InterPro" id="IPR011656">
    <property type="entry name" value="Notch_NODP_dom"/>
</dbReference>
<feature type="disulfide bond" evidence="26">
    <location>
        <begin position="1111"/>
        <end position="1120"/>
    </location>
</feature>
<feature type="disulfide bond" evidence="26">
    <location>
        <begin position="632"/>
        <end position="641"/>
    </location>
</feature>
<feature type="signal peptide" evidence="28">
    <location>
        <begin position="1"/>
        <end position="26"/>
    </location>
</feature>
<feature type="disulfide bond" evidence="26">
    <location>
        <begin position="85"/>
        <end position="94"/>
    </location>
</feature>
<feature type="domain" description="EGF-like" evidence="29">
    <location>
        <begin position="548"/>
        <end position="584"/>
    </location>
</feature>
<evidence type="ECO:0000256" key="18">
    <source>
        <dbReference type="ARBA" id="ARBA00023159"/>
    </source>
</evidence>
<evidence type="ECO:0000256" key="24">
    <source>
        <dbReference type="PIRSR" id="PIRSR002279-2"/>
    </source>
</evidence>
<dbReference type="SUPFAM" id="SSF57196">
    <property type="entry name" value="EGF/Laminin"/>
    <property type="match status" value="19"/>
</dbReference>
<feature type="domain" description="EGF-like" evidence="29">
    <location>
        <begin position="1037"/>
        <end position="1081"/>
    </location>
</feature>
<organism evidence="31 32">
    <name type="scientific">Dicentrarchus labrax</name>
    <name type="common">European seabass</name>
    <name type="synonym">Morone labrax</name>
    <dbReference type="NCBI Taxonomy" id="13489"/>
    <lineage>
        <taxon>Eukaryota</taxon>
        <taxon>Metazoa</taxon>
        <taxon>Chordata</taxon>
        <taxon>Craniata</taxon>
        <taxon>Vertebrata</taxon>
        <taxon>Euteleostomi</taxon>
        <taxon>Actinopterygii</taxon>
        <taxon>Neopterygii</taxon>
        <taxon>Teleostei</taxon>
        <taxon>Neoteleostei</taxon>
        <taxon>Acanthomorphata</taxon>
        <taxon>Eupercaria</taxon>
        <taxon>Moronidae</taxon>
        <taxon>Dicentrarchus</taxon>
    </lineage>
</organism>
<dbReference type="SUPFAM" id="SSF57184">
    <property type="entry name" value="Growth factor receptor domain"/>
    <property type="match status" value="3"/>
</dbReference>
<keyword evidence="23" id="KW-0106">Calcium</keyword>
<feature type="compositionally biased region" description="Pro residues" evidence="27">
    <location>
        <begin position="2178"/>
        <end position="2189"/>
    </location>
</feature>
<dbReference type="GO" id="GO:0014016">
    <property type="term" value="P:neuroblast differentiation"/>
    <property type="evidence" value="ECO:0007669"/>
    <property type="project" value="UniProtKB-ARBA"/>
</dbReference>
<comment type="caution">
    <text evidence="26">Lacks conserved residue(s) required for the propagation of feature annotation.</text>
</comment>
<dbReference type="Pfam" id="PF00023">
    <property type="entry name" value="Ank"/>
    <property type="match status" value="1"/>
</dbReference>
<dbReference type="GO" id="GO:0008284">
    <property type="term" value="P:positive regulation of cell population proliferation"/>
    <property type="evidence" value="ECO:0007669"/>
    <property type="project" value="UniProtKB-ARBA"/>
</dbReference>
<keyword evidence="13" id="KW-1133">Transmembrane helix</keyword>
<feature type="domain" description="EGF-like" evidence="29">
    <location>
        <begin position="436"/>
        <end position="471"/>
    </location>
</feature>
<feature type="domain" description="EGF-like" evidence="29">
    <location>
        <begin position="684"/>
        <end position="720"/>
    </location>
</feature>
<dbReference type="InterPro" id="IPR001881">
    <property type="entry name" value="EGF-like_Ca-bd_dom"/>
</dbReference>
<feature type="disulfide bond" evidence="26">
    <location>
        <begin position="901"/>
        <end position="910"/>
    </location>
</feature>
<evidence type="ECO:0000256" key="9">
    <source>
        <dbReference type="ARBA" id="ARBA00022729"/>
    </source>
</evidence>
<evidence type="ECO:0000256" key="27">
    <source>
        <dbReference type="SAM" id="MobiDB-lite"/>
    </source>
</evidence>
<feature type="domain" description="EGF-like" evidence="29">
    <location>
        <begin position="134"/>
        <end position="172"/>
    </location>
</feature>
<evidence type="ECO:0000256" key="11">
    <source>
        <dbReference type="ARBA" id="ARBA00022782"/>
    </source>
</evidence>
<evidence type="ECO:0000256" key="28">
    <source>
        <dbReference type="SAM" id="SignalP"/>
    </source>
</evidence>
<dbReference type="GO" id="GO:0031017">
    <property type="term" value="P:exocrine pancreas development"/>
    <property type="evidence" value="ECO:0007669"/>
    <property type="project" value="UniProtKB-ARBA"/>
</dbReference>
<dbReference type="FunFam" id="2.10.25.10:FF:000143">
    <property type="entry name" value="Protein crumbs 1"/>
    <property type="match status" value="1"/>
</dbReference>
<feature type="domain" description="EGF-like" evidence="29">
    <location>
        <begin position="511"/>
        <end position="546"/>
    </location>
</feature>
<reference evidence="31" key="1">
    <citation type="submission" date="2025-08" db="UniProtKB">
        <authorList>
            <consortium name="Ensembl"/>
        </authorList>
    </citation>
    <scope>IDENTIFICATION</scope>
</reference>
<feature type="disulfide bond" evidence="26">
    <location>
        <begin position="143"/>
        <end position="160"/>
    </location>
</feature>
<dbReference type="GO" id="GO:1901222">
    <property type="term" value="P:regulation of non-canonical NF-kappaB signal transduction"/>
    <property type="evidence" value="ECO:0007669"/>
    <property type="project" value="UniProtKB-ARBA"/>
</dbReference>
<feature type="domain" description="EGF-like" evidence="29">
    <location>
        <begin position="798"/>
        <end position="834"/>
    </location>
</feature>
<feature type="disulfide bond" evidence="26">
    <location>
        <begin position="1071"/>
        <end position="1080"/>
    </location>
</feature>
<feature type="domain" description="LNR" evidence="30">
    <location>
        <begin position="1293"/>
        <end position="1328"/>
    </location>
</feature>
<feature type="binding site" evidence="23">
    <location>
        <position position="194"/>
    </location>
    <ligand>
        <name>Ca(2+)</name>
        <dbReference type="ChEBI" id="CHEBI:29108"/>
        <label>1</label>
    </ligand>
</feature>
<dbReference type="FunFam" id="2.10.25.10:FF:000471">
    <property type="entry name" value="Protein lin-12"/>
    <property type="match status" value="1"/>
</dbReference>
<dbReference type="InterPro" id="IPR022331">
    <property type="entry name" value="Notch_3"/>
</dbReference>
<keyword evidence="12" id="KW-0914">Notch signaling pathway</keyword>
<dbReference type="GO" id="GO:0007219">
    <property type="term" value="P:Notch signaling pathway"/>
    <property type="evidence" value="ECO:0007669"/>
    <property type="project" value="UniProtKB-KW"/>
</dbReference>
<feature type="domain" description="LNR" evidence="30">
    <location>
        <begin position="1253"/>
        <end position="1292"/>
    </location>
</feature>
<feature type="compositionally biased region" description="Pro residues" evidence="27">
    <location>
        <begin position="2200"/>
        <end position="2209"/>
    </location>
</feature>
<keyword evidence="18" id="KW-0010">Activator</keyword>
<evidence type="ECO:0000256" key="5">
    <source>
        <dbReference type="ARBA" id="ARBA00022475"/>
    </source>
</evidence>
<dbReference type="FunFam" id="2.10.25.10:FF:000004">
    <property type="entry name" value="Neurogenic locus notch 1"/>
    <property type="match status" value="4"/>
</dbReference>
<evidence type="ECO:0000256" key="19">
    <source>
        <dbReference type="ARBA" id="ARBA00023163"/>
    </source>
</evidence>
<feature type="domain" description="EGF-like" evidence="29">
    <location>
        <begin position="252"/>
        <end position="286"/>
    </location>
</feature>
<dbReference type="FunFam" id="3.30.300.320:FF:000001">
    <property type="entry name" value="Neurogenic locus notch 1"/>
    <property type="match status" value="1"/>
</dbReference>
<feature type="repeat" description="ANK" evidence="25">
    <location>
        <begin position="1787"/>
        <end position="1819"/>
    </location>
</feature>
<dbReference type="Ensembl" id="ENSDLAT00005042246.2">
    <property type="protein sequence ID" value="ENSDLAP00005039566.2"/>
    <property type="gene ID" value="ENSDLAG00005016757.2"/>
</dbReference>
<feature type="compositionally biased region" description="Low complexity" evidence="27">
    <location>
        <begin position="2190"/>
        <end position="2199"/>
    </location>
</feature>
<dbReference type="Pfam" id="PF06816">
    <property type="entry name" value="NOD"/>
    <property type="match status" value="1"/>
</dbReference>
<reference evidence="31" key="2">
    <citation type="submission" date="2025-09" db="UniProtKB">
        <authorList>
            <consortium name="Ensembl"/>
        </authorList>
    </citation>
    <scope>IDENTIFICATION</scope>
</reference>
<evidence type="ECO:0000259" key="30">
    <source>
        <dbReference type="PROSITE" id="PS50258"/>
    </source>
</evidence>
<dbReference type="Pfam" id="PF12661">
    <property type="entry name" value="hEGF"/>
    <property type="match status" value="5"/>
</dbReference>
<feature type="disulfide bond" evidence="24">
    <location>
        <begin position="218"/>
        <end position="229"/>
    </location>
</feature>
<dbReference type="InterPro" id="IPR008297">
    <property type="entry name" value="Notch"/>
</dbReference>
<dbReference type="InterPro" id="IPR000152">
    <property type="entry name" value="EGF-type_Asp/Asn_hydroxyl_site"/>
</dbReference>
<feature type="domain" description="EGF-like" evidence="29">
    <location>
        <begin position="58"/>
        <end position="95"/>
    </location>
</feature>
<evidence type="ECO:0000256" key="23">
    <source>
        <dbReference type="PIRSR" id="PIRSR002279-1"/>
    </source>
</evidence>
<dbReference type="InterPro" id="IPR000742">
    <property type="entry name" value="EGF"/>
</dbReference>
<keyword evidence="21" id="KW-0325">Glycoprotein</keyword>
<dbReference type="GeneTree" id="ENSGT00940000160234"/>
<dbReference type="GO" id="GO:0048646">
    <property type="term" value="P:anatomical structure formation involved in morphogenesis"/>
    <property type="evidence" value="ECO:0007669"/>
    <property type="project" value="UniProtKB-ARBA"/>
</dbReference>
<dbReference type="GO" id="GO:0019899">
    <property type="term" value="F:enzyme binding"/>
    <property type="evidence" value="ECO:0007669"/>
    <property type="project" value="UniProtKB-ARBA"/>
</dbReference>
<dbReference type="SUPFAM" id="SSF48403">
    <property type="entry name" value="Ankyrin repeat"/>
    <property type="match status" value="1"/>
</dbReference>
<feature type="disulfide bond" evidence="24">
    <location>
        <begin position="178"/>
        <end position="191"/>
    </location>
</feature>
<feature type="disulfide bond" evidence="24">
    <location>
        <begin position="185"/>
        <end position="200"/>
    </location>
</feature>
<feature type="disulfide bond" evidence="26">
    <location>
        <begin position="499"/>
        <end position="508"/>
    </location>
</feature>
<feature type="domain" description="EGF-like" evidence="29">
    <location>
        <begin position="722"/>
        <end position="758"/>
    </location>
</feature>
<keyword evidence="22" id="KW-0539">Nucleus</keyword>
<dbReference type="GO" id="GO:0007411">
    <property type="term" value="P:axon guidance"/>
    <property type="evidence" value="ECO:0007669"/>
    <property type="project" value="TreeGrafter"/>
</dbReference>
<keyword evidence="7" id="KW-0597">Phosphoprotein</keyword>
<feature type="disulfide bond" evidence="26">
    <location>
        <begin position="672"/>
        <end position="681"/>
    </location>
</feature>
<keyword evidence="5" id="KW-1003">Cell membrane</keyword>
<feature type="chain" id="PRO_5035827466" evidence="28">
    <location>
        <begin position="27"/>
        <end position="2319"/>
    </location>
</feature>
<feature type="domain" description="EGF-like" evidence="29">
    <location>
        <begin position="924"/>
        <end position="959"/>
    </location>
</feature>
<dbReference type="PANTHER" id="PTHR45836:SF17">
    <property type="entry name" value="NEUROGENIC LOCUS NOTCH HOMOLOG PROTEIN 3"/>
    <property type="match status" value="1"/>
</dbReference>
<feature type="disulfide bond" evidence="26">
    <location>
        <begin position="536"/>
        <end position="545"/>
    </location>
</feature>
<dbReference type="GO" id="GO:0035239">
    <property type="term" value="P:tube morphogenesis"/>
    <property type="evidence" value="ECO:0007669"/>
    <property type="project" value="UniProtKB-ARBA"/>
</dbReference>
<feature type="region of interest" description="Disordered" evidence="27">
    <location>
        <begin position="1904"/>
        <end position="1941"/>
    </location>
</feature>
<evidence type="ECO:0000259" key="29">
    <source>
        <dbReference type="PROSITE" id="PS50026"/>
    </source>
</evidence>
<dbReference type="Gene3D" id="3.30.70.3310">
    <property type="match status" value="1"/>
</dbReference>
<feature type="disulfide bond" evidence="26">
    <location>
        <begin position="987"/>
        <end position="996"/>
    </location>
</feature>
<dbReference type="FunFam" id="2.10.25.10:FF:000080">
    <property type="entry name" value="Neurogenic locus notch 1"/>
    <property type="match status" value="1"/>
</dbReference>
<dbReference type="InterPro" id="IPR009030">
    <property type="entry name" value="Growth_fac_rcpt_cys_sf"/>
</dbReference>
<keyword evidence="15 25" id="KW-0040">ANK repeat</keyword>
<feature type="disulfide bond" evidence="26">
    <location>
        <begin position="515"/>
        <end position="525"/>
    </location>
</feature>
<feature type="disulfide bond" evidence="26">
    <location>
        <begin position="1025"/>
        <end position="1034"/>
    </location>
</feature>
<evidence type="ECO:0000256" key="1">
    <source>
        <dbReference type="ARBA" id="ARBA00004123"/>
    </source>
</evidence>
<dbReference type="PROSITE" id="PS01187">
    <property type="entry name" value="EGF_CA"/>
    <property type="match status" value="9"/>
</dbReference>
<feature type="binding site" evidence="23">
    <location>
        <position position="214"/>
    </location>
    <ligand>
        <name>Ca(2+)</name>
        <dbReference type="ChEBI" id="CHEBI:29108"/>
        <label>2</label>
    </ligand>
</feature>
<feature type="disulfide bond" evidence="26">
    <location>
        <begin position="1230"/>
        <end position="1239"/>
    </location>
</feature>
<dbReference type="FunFam" id="2.10.25.10:FF:000146">
    <property type="entry name" value="Putative neurogenic locus notch"/>
    <property type="match status" value="1"/>
</dbReference>
<dbReference type="InterPro" id="IPR024600">
    <property type="entry name" value="Notch_C"/>
</dbReference>
<feature type="disulfide bond" evidence="26">
    <location>
        <begin position="1152"/>
        <end position="1161"/>
    </location>
</feature>
<dbReference type="GO" id="GO:0045597">
    <property type="term" value="P:positive regulation of cell differentiation"/>
    <property type="evidence" value="ECO:0007669"/>
    <property type="project" value="UniProtKB-ARBA"/>
</dbReference>
<dbReference type="GO" id="GO:0043235">
    <property type="term" value="C:receptor complex"/>
    <property type="evidence" value="ECO:0007669"/>
    <property type="project" value="TreeGrafter"/>
</dbReference>
<dbReference type="FunFam" id="2.10.25.10:FF:000109">
    <property type="entry name" value="Notch homolog 4, [Drosophila]"/>
    <property type="match status" value="1"/>
</dbReference>
<evidence type="ECO:0000256" key="17">
    <source>
        <dbReference type="ARBA" id="ARBA00023157"/>
    </source>
</evidence>
<dbReference type="Pfam" id="PF00008">
    <property type="entry name" value="EGF"/>
    <property type="match status" value="12"/>
</dbReference>
<evidence type="ECO:0000256" key="12">
    <source>
        <dbReference type="ARBA" id="ARBA00022976"/>
    </source>
</evidence>
<feature type="domain" description="EGF-like" evidence="29">
    <location>
        <begin position="1123"/>
        <end position="1162"/>
    </location>
</feature>
<keyword evidence="19" id="KW-0804">Transcription</keyword>
<dbReference type="GO" id="GO:0038023">
    <property type="term" value="F:signaling receptor activity"/>
    <property type="evidence" value="ECO:0007669"/>
    <property type="project" value="InterPro"/>
</dbReference>
<dbReference type="FunFam" id="2.10.25.10:FF:000327">
    <property type="entry name" value="neurogenic locus notch homolog protein 4"/>
    <property type="match status" value="1"/>
</dbReference>
<dbReference type="FunFam" id="2.10.25.10:FF:000279">
    <property type="entry name" value="Neurogenic locus notch 1"/>
    <property type="match status" value="1"/>
</dbReference>
<feature type="disulfide bond" evidence="26">
    <location>
        <begin position="748"/>
        <end position="757"/>
    </location>
</feature>
<dbReference type="PROSITE" id="PS00022">
    <property type="entry name" value="EGF_1"/>
    <property type="match status" value="24"/>
</dbReference>
<keyword evidence="11" id="KW-0221">Differentiation</keyword>
<feature type="binding site" evidence="23">
    <location>
        <position position="231"/>
    </location>
    <ligand>
        <name>Ca(2+)</name>
        <dbReference type="ChEBI" id="CHEBI:29108"/>
        <label>2</label>
    </ligand>
</feature>
<evidence type="ECO:0000256" key="21">
    <source>
        <dbReference type="ARBA" id="ARBA00023180"/>
    </source>
</evidence>
<dbReference type="Pfam" id="PF12796">
    <property type="entry name" value="Ank_2"/>
    <property type="match status" value="2"/>
</dbReference>
<dbReference type="SMART" id="SM00248">
    <property type="entry name" value="ANK"/>
    <property type="match status" value="6"/>
</dbReference>
<feature type="binding site" evidence="23">
    <location>
        <position position="217"/>
    </location>
    <ligand>
        <name>Ca(2+)</name>
        <dbReference type="ChEBI" id="CHEBI:29108"/>
        <label>2</label>
    </ligand>
</feature>
<feature type="disulfide bond" evidence="26">
    <location>
        <begin position="862"/>
        <end position="871"/>
    </location>
</feature>
<keyword evidence="16" id="KW-0472">Membrane</keyword>
<evidence type="ECO:0000313" key="31">
    <source>
        <dbReference type="Ensembl" id="ENSDLAP00005039566.2"/>
    </source>
</evidence>
<dbReference type="CDD" id="cd00054">
    <property type="entry name" value="EGF_CA"/>
    <property type="match status" value="23"/>
</dbReference>
<feature type="disulfide bond" evidence="26">
    <location>
        <begin position="461"/>
        <end position="470"/>
    </location>
</feature>
<dbReference type="GO" id="GO:0042659">
    <property type="term" value="P:regulation of cell fate specification"/>
    <property type="evidence" value="ECO:0007669"/>
    <property type="project" value="UniProtKB-ARBA"/>
</dbReference>
<feature type="binding site" evidence="23">
    <location>
        <position position="255"/>
    </location>
    <ligand>
        <name>Ca(2+)</name>
        <dbReference type="ChEBI" id="CHEBI:29108"/>
        <label>3</label>
    </ligand>
</feature>
<dbReference type="InterPro" id="IPR000800">
    <property type="entry name" value="Notch_dom"/>
</dbReference>
<feature type="disulfide bond" evidence="26">
    <location>
        <begin position="358"/>
        <end position="367"/>
    </location>
</feature>
<dbReference type="PROSITE" id="PS50088">
    <property type="entry name" value="ANK_REPEAT"/>
    <property type="match status" value="4"/>
</dbReference>
<feature type="binding site" evidence="23">
    <location>
        <position position="269"/>
    </location>
    <ligand>
        <name>Ca(2+)</name>
        <dbReference type="ChEBI" id="CHEBI:29108"/>
        <label>3</label>
    </ligand>
</feature>
<evidence type="ECO:0000256" key="13">
    <source>
        <dbReference type="ARBA" id="ARBA00022989"/>
    </source>
</evidence>
<gene>
    <name evidence="31" type="primary">notch3</name>
</gene>
<feature type="domain" description="EGF-like" evidence="29">
    <location>
        <begin position="370"/>
        <end position="407"/>
    </location>
</feature>
<dbReference type="InterPro" id="IPR002110">
    <property type="entry name" value="Ankyrin_rpt"/>
</dbReference>
<keyword evidence="8" id="KW-0812">Transmembrane</keyword>
<dbReference type="InterPro" id="IPR010660">
    <property type="entry name" value="Notch_NOD_dom"/>
</dbReference>
<dbReference type="FunFam" id="2.10.25.10:FF:000455">
    <property type="entry name" value="neurogenic locus notch homolog protein 3"/>
    <property type="match status" value="1"/>
</dbReference>
<feature type="disulfide bond" evidence="26">
    <location>
        <begin position="1092"/>
        <end position="1109"/>
    </location>
</feature>
<keyword evidence="17 24" id="KW-1015">Disulfide bond</keyword>
<feature type="repeat" description="ANK" evidence="25">
    <location>
        <begin position="1820"/>
        <end position="1852"/>
    </location>
</feature>
<feature type="domain" description="EGF-like" evidence="29">
    <location>
        <begin position="333"/>
        <end position="368"/>
    </location>
</feature>
<sequence>PKHDGNWATIGLHWIWNCSLIDACATSPCANGARCANWNNHYNCSCPPGFQGKNCRNDIDECRKPSVCLNGGLCMNTHGSFRCQCQPGYSGRTCEVSTLPCAPSQCVNGGTCRQTSDHSYECCPVGKTGLLCHLDDACVSNPCNEGAVCDTNPLNGRAICTCPAGFVGGACNQDMDECSIGANPCEHFGKCVNTEGSFQCQCGRGYAGPRCEIDINECLSMPCQNDATCLDRIGEFTCICMPGFTGTMCQIDIDECASTPCQNGAKCYDRPNGFECRCAEGKGFCTLKLVDSTLLKMSSQAEEPMTCFIILNTNLCLCFLSSLGYEGTLCESNINNCQPDPCHHGTCIDGIASYTCNCDAGYTGYRCENQLNECHSNPCQNGGKCVDLEKIHSKIYCNCRLNHILCSNHVTVDYENTISFSFTFSILKHCTNCEINFDDCASNPCDYGICKDGINRYDCVCKPGFTGPKCNVEIDECASSPCRNGGTCVDEENGFHCQCPEGFKPPYCYSQVDECGSSPCIHGSCRDDINGYRCDCEPGWVGKNCDLDRNDCLPSPCQNAGTCIDQLNGFTCKCRQGQVSRSSNFCSVMCFNVFSVPPIGNLCQVNINECASSPCLNKGTCVDGVASFTCLCELPYSGHTCAEVLTPCSPNPCANHAVCTHTPDYLGYQCNCQPGWQGQLCNIDVNECISNPCKNRGTCTNTLGGFLCSCRAGYTGLTCETDINDCAPNPCLSGGSCTDGVNSFHCSCLPGFTGPRCALEINECQSSPCKNGGTCTDYVNSYTCTCRPGFTGIHCETNIPDCTESSCFNGGTCADKINGYSCTCRSGFTGSHCQYEVNECDSQPCLNGGICQDALESFRCSCPKGYMGNRCQTPFDWCRRSSPCQNGGRCRQKDASFICDCTNGWSGRYCDIPRVSCETAARQRGLQTDDLCHHGGHCVNSGNTHYCKCPADYTGSYCESQVDHCEDKPCRNGATCRGYVGGYQCDCMPGYTGQNCEIEINECQSHPCQNGGTCIDLVGHYICSCPPGTLGVLCEINEDDCAPPLRLRSAPPKCQNNGTCVDRVGGYRCNCPPGFTGERCEGDINECLSNPCNPSNSLDCIQLPNDYQCVCKPGFTGRRCQSRFSVCESQPCQNGGACSVSSISALGYTCTCQLGYTGPNCERSMSCRELSCYNGGSCALTTRGARCTCLPGYGGPQCQHRSNEGCSSQPCRNGGLCTEETSFPFFHCQCPNDWTGKRCELGIRILEPPKPSCPLPECQGKDTDGVCDKECNTFLCRWDGGDCSLAVNPWARCTDPRCWRVFNNSQCDEFCNNAECLYDNFDCRNKEKVCNPIYETYCIDHYADGQCDQGCNTEECGWDGLDCAVKVPEHLADGVLVLVVLLPPEELLRTSTAFLQKLSAILHTSLRFRLDNNGEAMIRPYTRQEARLKRELQPHQEVIGSIVYLEIDNRLCSQGSVDCFPTAKNAAEYLGALSAVEMTDDVILPEWVKLMLVGIASLFLLVILVIGMLIARRKREHSTLWFPEGFFLKKEPSSNKNRREPVGQDALGMKHMPKTVEESLLGDHSDQWMDSDCPEAKRLKVEEPSMLSDSEDAVDSRQWTQHHLAAADIRVPPTMALTPPQGEFESDCMDVNVRGPDGFTPLMLASFCGGGLEPEVAEEEESEECSANIISDLIYQGASLAAQTDRTGETALHLAARYARADAAKRLLDAGADANAQDNTGRTPLHAAVAADAQGVFQILIRNRATDLDSRMYDGSTALILAARLAVEGMVEELITCHADVNAVDELGKSALHWAAAVNNVDATIALLKNGANKDMQDLKEETPLFLAAREGSCEAVRVLLAHFANREITDHMDRLPRDIAQERMHHDIVQLLDEYNTVRSPQGHGGAGHHLSGGHTLSPLMCPPSAFLPSLKNTPQGKKNRRPGAKGSSLGGQHAASLKESVKARNKKLTLDMQSALLESSVTLSPVDSLDSPHGGASNAGYITNPTSPVAMQSPGLYHSSMSVPNTPMVHSSMLEGGGPFAVSLAQLNDLGAGGMSLQGRVSMASDVNHGYVLSSGQMGINMGMVSPVSVPFDWHNRMTPSSQCGQQVVNLVQSSQAGMHPQSPAMQQQNMLMHQQQIYRNPMLQPTPVTSTPTISPVKLPSIAEQQQQQQQQQQQLINHTITSQQSMARMGTSTPPTPQTSQPPPSFFQQQQMPQQPSQPQPPAQPPQAATPAAQPSQAMPSQPSGSTAGTEDYPTPPSQHSYSSALDATPKHYLRLPSEHPYLTPSPESPEPWSSPSPHCVSDWSDSTPSPAVAGPAQTQITQIPEPNGKMQVFA</sequence>
<feature type="domain" description="EGF-like" evidence="29">
    <location>
        <begin position="1083"/>
        <end position="1121"/>
    </location>
</feature>
<dbReference type="GO" id="GO:0009791">
    <property type="term" value="P:post-embryonic development"/>
    <property type="evidence" value="ECO:0007669"/>
    <property type="project" value="UniProtKB-ARBA"/>
</dbReference>
<evidence type="ECO:0000256" key="2">
    <source>
        <dbReference type="ARBA" id="ARBA00004251"/>
    </source>
</evidence>
<dbReference type="PROSITE" id="PS50026">
    <property type="entry name" value="EGF_3"/>
    <property type="match status" value="29"/>
</dbReference>
<evidence type="ECO:0000256" key="15">
    <source>
        <dbReference type="ARBA" id="ARBA00023043"/>
    </source>
</evidence>
<feature type="domain" description="EGF-like" evidence="29">
    <location>
        <begin position="20"/>
        <end position="56"/>
    </location>
</feature>
<feature type="disulfide bond" evidence="26">
    <location>
        <begin position="1211"/>
        <end position="1228"/>
    </location>
</feature>
<dbReference type="GO" id="GO:0048663">
    <property type="term" value="P:neuron fate commitment"/>
    <property type="evidence" value="ECO:0007669"/>
    <property type="project" value="UniProtKB-ARBA"/>
</dbReference>
<comment type="subcellular location">
    <subcellularLocation>
        <location evidence="2">Cell membrane</location>
        <topology evidence="2">Single-pass type I membrane protein</topology>
    </subcellularLocation>
    <subcellularLocation>
        <location evidence="1">Nucleus</location>
    </subcellularLocation>
</comment>